<feature type="region of interest" description="Disordered" evidence="1">
    <location>
        <begin position="27"/>
        <end position="72"/>
    </location>
</feature>
<feature type="signal peptide" evidence="2">
    <location>
        <begin position="1"/>
        <end position="18"/>
    </location>
</feature>
<keyword evidence="5" id="KW-1185">Reference proteome</keyword>
<gene>
    <name evidence="4" type="ORF">PECAL_2P29640</name>
</gene>
<feature type="compositionally biased region" description="Low complexity" evidence="1">
    <location>
        <begin position="32"/>
        <end position="55"/>
    </location>
</feature>
<name>A0A8J2SMF7_9STRA</name>
<evidence type="ECO:0000259" key="3">
    <source>
        <dbReference type="Pfam" id="PF13679"/>
    </source>
</evidence>
<reference evidence="4" key="1">
    <citation type="submission" date="2021-11" db="EMBL/GenBank/DDBJ databases">
        <authorList>
            <consortium name="Genoscope - CEA"/>
            <person name="William W."/>
        </authorList>
    </citation>
    <scope>NUCLEOTIDE SEQUENCE</scope>
</reference>
<dbReference type="Proteomes" id="UP000789595">
    <property type="component" value="Unassembled WGS sequence"/>
</dbReference>
<dbReference type="AlphaFoldDB" id="A0A8J2SMF7"/>
<evidence type="ECO:0000313" key="4">
    <source>
        <dbReference type="EMBL" id="CAH0369822.1"/>
    </source>
</evidence>
<evidence type="ECO:0000256" key="1">
    <source>
        <dbReference type="SAM" id="MobiDB-lite"/>
    </source>
</evidence>
<comment type="caution">
    <text evidence="4">The sequence shown here is derived from an EMBL/GenBank/DDBJ whole genome shotgun (WGS) entry which is preliminary data.</text>
</comment>
<evidence type="ECO:0000256" key="2">
    <source>
        <dbReference type="SAM" id="SignalP"/>
    </source>
</evidence>
<dbReference type="Pfam" id="PF13679">
    <property type="entry name" value="Methyltransf_32"/>
    <property type="match status" value="1"/>
</dbReference>
<keyword evidence="2" id="KW-0732">Signal</keyword>
<evidence type="ECO:0000313" key="5">
    <source>
        <dbReference type="Proteomes" id="UP000789595"/>
    </source>
</evidence>
<accession>A0A8J2SMF7</accession>
<proteinExistence type="predicted"/>
<organism evidence="4 5">
    <name type="scientific">Pelagomonas calceolata</name>
    <dbReference type="NCBI Taxonomy" id="35677"/>
    <lineage>
        <taxon>Eukaryota</taxon>
        <taxon>Sar</taxon>
        <taxon>Stramenopiles</taxon>
        <taxon>Ochrophyta</taxon>
        <taxon>Pelagophyceae</taxon>
        <taxon>Pelagomonadales</taxon>
        <taxon>Pelagomonadaceae</taxon>
        <taxon>Pelagomonas</taxon>
    </lineage>
</organism>
<dbReference type="InterPro" id="IPR025714">
    <property type="entry name" value="Methyltranfer_dom"/>
</dbReference>
<dbReference type="OrthoDB" id="496551at2759"/>
<dbReference type="EMBL" id="CAKKNE010000002">
    <property type="protein sequence ID" value="CAH0369822.1"/>
    <property type="molecule type" value="Genomic_DNA"/>
</dbReference>
<sequence length="398" mass="44001">MLMKLRSWLLSAWTSVVGAFVSPRTNKVPKPALAAEPAGTRTAAAPQTALAAETAGTRTAAPQEELPGDGWATTRTGAAGPDLDGEAAFADWLDKALRGAPNQAAYGQTYLDSAAAVVRWRRRYRGNPKLWNRLMKDKVVKELIECAPVVAACRDYVDAHTTPVTVVDLCSGKGYLAMLLSELLPKDKVSRIVLVDKAWPLNGQDEPLPHQINWDHIYDYYEDWPITLTTSKQDLKCKSSVRGMKRRILDEAPGDIVVLAVHLCGTLSLKALDLFNSHEKCSFLVLKPCCLPGLVHSKRDEVFVVGDHSFDSKEVCSNGRFKGNVWKGPPRHLIRGKFERWARNLERGAKLRGDGVRRLENITVQTEGGFQNAFIFAEHDVPTAPLWDGLARRGRMPA</sequence>
<protein>
    <recommendedName>
        <fullName evidence="3">Methyltransferase domain-containing protein</fullName>
    </recommendedName>
</protein>
<feature type="chain" id="PRO_5035221738" description="Methyltransferase domain-containing protein" evidence="2">
    <location>
        <begin position="19"/>
        <end position="398"/>
    </location>
</feature>
<feature type="domain" description="Methyltransferase" evidence="3">
    <location>
        <begin position="142"/>
        <end position="291"/>
    </location>
</feature>